<dbReference type="Gene3D" id="3.10.10.10">
    <property type="entry name" value="HIV Type 1 Reverse Transcriptase, subunit A, domain 1"/>
    <property type="match status" value="1"/>
</dbReference>
<sequence>MDNMDSEIAMMFIRNCPDANLACVFKCKPISKWSLIEVQEAIDEHQREHQAKRSVSNMHGDRWIPVRMLNTSSKSVTLRRNTKIAEVSACIAIEDLDEDTEECESLDMNNQSVSCEQAGHTPSQQDTLAKLGLESLDIDSCEVSPYWKSQLMQLVQKYEDTSIPPSSPGQYHKLREVLSEMEELAIIRKSNSEWASPLVLVWKKNGDLRICVDYRWLNARTIKDAHPLPHQADCLAALGGSAIFSAMDLTSGFYNIAMAEEDKKLTAFTTPMGLYEFNRLPQGLCNSPASFMRLMMNIFGDQNFMTLLCYLDDVLVYAPGEAEALKRLEMVFSRLRAHGLKLAPKKCQLLRRSVKFLGHVVDGHGVRPILIRSKPSLQ</sequence>
<evidence type="ECO:0000256" key="8">
    <source>
        <dbReference type="ARBA" id="ARBA00022801"/>
    </source>
</evidence>
<evidence type="ECO:0000256" key="4">
    <source>
        <dbReference type="ARBA" id="ARBA00022679"/>
    </source>
</evidence>
<evidence type="ECO:0000259" key="10">
    <source>
        <dbReference type="PROSITE" id="PS50878"/>
    </source>
</evidence>
<dbReference type="FunFam" id="3.10.10.10:FF:000007">
    <property type="entry name" value="Retrovirus-related Pol polyprotein from transposon 17.6-like Protein"/>
    <property type="match status" value="1"/>
</dbReference>
<dbReference type="GO" id="GO:0003964">
    <property type="term" value="F:RNA-directed DNA polymerase activity"/>
    <property type="evidence" value="ECO:0007669"/>
    <property type="project" value="UniProtKB-KW"/>
</dbReference>
<dbReference type="SUPFAM" id="SSF56672">
    <property type="entry name" value="DNA/RNA polymerases"/>
    <property type="match status" value="1"/>
</dbReference>
<keyword evidence="6" id="KW-0540">Nuclease</keyword>
<comment type="caution">
    <text evidence="11">The sequence shown here is derived from an EMBL/GenBank/DDBJ whole genome shotgun (WGS) entry which is preliminary data.</text>
</comment>
<dbReference type="GO" id="GO:0004523">
    <property type="term" value="F:RNA-DNA hybrid ribonuclease activity"/>
    <property type="evidence" value="ECO:0007669"/>
    <property type="project" value="UniProtKB-EC"/>
</dbReference>
<dbReference type="InterPro" id="IPR043502">
    <property type="entry name" value="DNA/RNA_pol_sf"/>
</dbReference>
<accession>A0AAW0MHY6</accession>
<evidence type="ECO:0000256" key="5">
    <source>
        <dbReference type="ARBA" id="ARBA00022695"/>
    </source>
</evidence>
<keyword evidence="5" id="KW-0548">Nucleotidyltransferase</keyword>
<feature type="domain" description="Reverse transcriptase" evidence="10">
    <location>
        <begin position="182"/>
        <end position="361"/>
    </location>
</feature>
<keyword evidence="4" id="KW-0808">Transferase</keyword>
<protein>
    <recommendedName>
        <fullName evidence="2">ribonuclease H</fullName>
        <ecNumber evidence="2">3.1.26.4</ecNumber>
    </recommendedName>
</protein>
<proteinExistence type="inferred from homology"/>
<dbReference type="GO" id="GO:0006508">
    <property type="term" value="P:proteolysis"/>
    <property type="evidence" value="ECO:0007669"/>
    <property type="project" value="UniProtKB-KW"/>
</dbReference>
<evidence type="ECO:0000256" key="7">
    <source>
        <dbReference type="ARBA" id="ARBA00022759"/>
    </source>
</evidence>
<dbReference type="EMBL" id="JBBPFD010000662">
    <property type="protein sequence ID" value="KAK7877966.1"/>
    <property type="molecule type" value="Genomic_DNA"/>
</dbReference>
<dbReference type="PANTHER" id="PTHR24559">
    <property type="entry name" value="TRANSPOSON TY3-I GAG-POL POLYPROTEIN"/>
    <property type="match status" value="1"/>
</dbReference>
<comment type="similarity">
    <text evidence="1">Belongs to the beta type-B retroviral polymerase family. HERV class-II K(HML-2) pol subfamily.</text>
</comment>
<keyword evidence="3" id="KW-0645">Protease</keyword>
<evidence type="ECO:0000256" key="1">
    <source>
        <dbReference type="ARBA" id="ARBA00010879"/>
    </source>
</evidence>
<dbReference type="PANTHER" id="PTHR24559:SF440">
    <property type="entry name" value="RIBONUCLEASE H"/>
    <property type="match status" value="1"/>
</dbReference>
<reference evidence="12" key="1">
    <citation type="submission" date="2024-04" db="EMBL/GenBank/DDBJ databases">
        <title>Salinicola lusitanus LLJ914,a marine bacterium isolated from the Okinawa Trough.</title>
        <authorList>
            <person name="Li J."/>
        </authorList>
    </citation>
    <scope>NUCLEOTIDE SEQUENCE [LARGE SCALE GENOMIC DNA]</scope>
</reference>
<dbReference type="CDD" id="cd01647">
    <property type="entry name" value="RT_LTR"/>
    <property type="match status" value="1"/>
</dbReference>
<dbReference type="AlphaFoldDB" id="A0AAW0MHY6"/>
<keyword evidence="7" id="KW-0255">Endonuclease</keyword>
<gene>
    <name evidence="11" type="ORF">WMY93_031394</name>
</gene>
<dbReference type="Gene3D" id="3.30.70.270">
    <property type="match status" value="1"/>
</dbReference>
<dbReference type="InterPro" id="IPR043128">
    <property type="entry name" value="Rev_trsase/Diguanyl_cyclase"/>
</dbReference>
<name>A0AAW0MHY6_9GOBI</name>
<evidence type="ECO:0000256" key="2">
    <source>
        <dbReference type="ARBA" id="ARBA00012180"/>
    </source>
</evidence>
<organism evidence="11 12">
    <name type="scientific">Mugilogobius chulae</name>
    <name type="common">yellowstripe goby</name>
    <dbReference type="NCBI Taxonomy" id="88201"/>
    <lineage>
        <taxon>Eukaryota</taxon>
        <taxon>Metazoa</taxon>
        <taxon>Chordata</taxon>
        <taxon>Craniata</taxon>
        <taxon>Vertebrata</taxon>
        <taxon>Euteleostomi</taxon>
        <taxon>Actinopterygii</taxon>
        <taxon>Neopterygii</taxon>
        <taxon>Teleostei</taxon>
        <taxon>Neoteleostei</taxon>
        <taxon>Acanthomorphata</taxon>
        <taxon>Gobiaria</taxon>
        <taxon>Gobiiformes</taxon>
        <taxon>Gobioidei</taxon>
        <taxon>Gobiidae</taxon>
        <taxon>Gobionellinae</taxon>
        <taxon>Mugilogobius</taxon>
    </lineage>
</organism>
<evidence type="ECO:0000256" key="6">
    <source>
        <dbReference type="ARBA" id="ARBA00022722"/>
    </source>
</evidence>
<evidence type="ECO:0000313" key="12">
    <source>
        <dbReference type="Proteomes" id="UP001460270"/>
    </source>
</evidence>
<dbReference type="PROSITE" id="PS50878">
    <property type="entry name" value="RT_POL"/>
    <property type="match status" value="1"/>
</dbReference>
<keyword evidence="8" id="KW-0378">Hydrolase</keyword>
<dbReference type="Proteomes" id="UP001460270">
    <property type="component" value="Unassembled WGS sequence"/>
</dbReference>
<dbReference type="EC" id="3.1.26.4" evidence="2"/>
<dbReference type="GO" id="GO:0008233">
    <property type="term" value="F:peptidase activity"/>
    <property type="evidence" value="ECO:0007669"/>
    <property type="project" value="UniProtKB-KW"/>
</dbReference>
<dbReference type="Pfam" id="PF00078">
    <property type="entry name" value="RVT_1"/>
    <property type="match status" value="1"/>
</dbReference>
<evidence type="ECO:0000256" key="3">
    <source>
        <dbReference type="ARBA" id="ARBA00022670"/>
    </source>
</evidence>
<evidence type="ECO:0000256" key="9">
    <source>
        <dbReference type="ARBA" id="ARBA00022918"/>
    </source>
</evidence>
<keyword evidence="12" id="KW-1185">Reference proteome</keyword>
<dbReference type="InterPro" id="IPR000477">
    <property type="entry name" value="RT_dom"/>
</dbReference>
<evidence type="ECO:0000313" key="11">
    <source>
        <dbReference type="EMBL" id="KAK7877966.1"/>
    </source>
</evidence>
<keyword evidence="9" id="KW-0695">RNA-directed DNA polymerase</keyword>
<dbReference type="InterPro" id="IPR053134">
    <property type="entry name" value="RNA-dir_DNA_polymerase"/>
</dbReference>